<reference evidence="2" key="1">
    <citation type="submission" date="2019-08" db="EMBL/GenBank/DDBJ databases">
        <authorList>
            <person name="Kucharzyk K."/>
            <person name="Murdoch R.W."/>
            <person name="Higgins S."/>
            <person name="Loffler F."/>
        </authorList>
    </citation>
    <scope>NUCLEOTIDE SEQUENCE</scope>
</reference>
<sequence length="123" mass="13673">MTKKHDACPLTVGKHDQGTGNRQCALQREKATAHTAGGTKNHKPKNQIWSRTEYDASPYLDSIITSFDPKRNNRAARLINLMHNLFVCLITDHLSDHGIPFAAISGETFTLTIRFASEVPEDA</sequence>
<comment type="caution">
    <text evidence="2">The sequence shown here is derived from an EMBL/GenBank/DDBJ whole genome shotgun (WGS) entry which is preliminary data.</text>
</comment>
<dbReference type="AlphaFoldDB" id="A0A644W6X5"/>
<organism evidence="2">
    <name type="scientific">bioreactor metagenome</name>
    <dbReference type="NCBI Taxonomy" id="1076179"/>
    <lineage>
        <taxon>unclassified sequences</taxon>
        <taxon>metagenomes</taxon>
        <taxon>ecological metagenomes</taxon>
    </lineage>
</organism>
<proteinExistence type="predicted"/>
<name>A0A644W6X5_9ZZZZ</name>
<protein>
    <submittedName>
        <fullName evidence="2">Uncharacterized protein</fullName>
    </submittedName>
</protein>
<dbReference type="EMBL" id="VSSQ01000670">
    <property type="protein sequence ID" value="MPL99509.1"/>
    <property type="molecule type" value="Genomic_DNA"/>
</dbReference>
<gene>
    <name evidence="2" type="ORF">SDC9_45727</name>
</gene>
<accession>A0A644W6X5</accession>
<feature type="region of interest" description="Disordered" evidence="1">
    <location>
        <begin position="18"/>
        <end position="48"/>
    </location>
</feature>
<evidence type="ECO:0000313" key="2">
    <source>
        <dbReference type="EMBL" id="MPL99509.1"/>
    </source>
</evidence>
<evidence type="ECO:0000256" key="1">
    <source>
        <dbReference type="SAM" id="MobiDB-lite"/>
    </source>
</evidence>